<keyword evidence="4" id="KW-0804">Transcription</keyword>
<evidence type="ECO:0000259" key="6">
    <source>
        <dbReference type="Pfam" id="PF08281"/>
    </source>
</evidence>
<dbReference type="NCBIfam" id="TIGR02937">
    <property type="entry name" value="sigma70-ECF"/>
    <property type="match status" value="1"/>
</dbReference>
<dbReference type="GO" id="GO:0016987">
    <property type="term" value="F:sigma factor activity"/>
    <property type="evidence" value="ECO:0007669"/>
    <property type="project" value="UniProtKB-KW"/>
</dbReference>
<dbReference type="InterPro" id="IPR013325">
    <property type="entry name" value="RNA_pol_sigma_r2"/>
</dbReference>
<dbReference type="GO" id="GO:0003677">
    <property type="term" value="F:DNA binding"/>
    <property type="evidence" value="ECO:0007669"/>
    <property type="project" value="InterPro"/>
</dbReference>
<dbReference type="InterPro" id="IPR036388">
    <property type="entry name" value="WH-like_DNA-bd_sf"/>
</dbReference>
<sequence>MEINLLKKIKEGDKHAFADLYNEYAEYALRVAMAVIRNKVSAADAVQEAFIKVYKNIHSFDLDRSFGPWFYRILINECNRVLSKIPKATDINEYAEEDKSISIKDKYKFEEYENLYKAIQNLEDINRVPIILKYLKGFKEAEIADILETNVNTVKSRLFKGRQKLKNLIEEFERSKE</sequence>
<evidence type="ECO:0000256" key="1">
    <source>
        <dbReference type="ARBA" id="ARBA00010641"/>
    </source>
</evidence>
<dbReference type="InterPro" id="IPR039425">
    <property type="entry name" value="RNA_pol_sigma-70-like"/>
</dbReference>
<dbReference type="Proteomes" id="UP000422764">
    <property type="component" value="Chromosome"/>
</dbReference>
<dbReference type="SUPFAM" id="SSF88659">
    <property type="entry name" value="Sigma3 and sigma4 domains of RNA polymerase sigma factors"/>
    <property type="match status" value="1"/>
</dbReference>
<evidence type="ECO:0000256" key="4">
    <source>
        <dbReference type="ARBA" id="ARBA00023163"/>
    </source>
</evidence>
<dbReference type="Gene3D" id="1.10.10.10">
    <property type="entry name" value="Winged helix-like DNA-binding domain superfamily/Winged helix DNA-binding domain"/>
    <property type="match status" value="1"/>
</dbReference>
<comment type="similarity">
    <text evidence="1">Belongs to the sigma-70 factor family. ECF subfamily.</text>
</comment>
<dbReference type="Pfam" id="PF08281">
    <property type="entry name" value="Sigma70_r4_2"/>
    <property type="match status" value="1"/>
</dbReference>
<dbReference type="EMBL" id="CP046522">
    <property type="protein sequence ID" value="QGU94875.1"/>
    <property type="molecule type" value="Genomic_DNA"/>
</dbReference>
<organism evidence="7 8">
    <name type="scientific">Clostridium bovifaecis</name>
    <dbReference type="NCBI Taxonomy" id="2184719"/>
    <lineage>
        <taxon>Bacteria</taxon>
        <taxon>Bacillati</taxon>
        <taxon>Bacillota</taxon>
        <taxon>Clostridia</taxon>
        <taxon>Eubacteriales</taxon>
        <taxon>Clostridiaceae</taxon>
        <taxon>Clostridium</taxon>
    </lineage>
</organism>
<evidence type="ECO:0000259" key="5">
    <source>
        <dbReference type="Pfam" id="PF04542"/>
    </source>
</evidence>
<proteinExistence type="inferred from homology"/>
<feature type="domain" description="RNA polymerase sigma-70 region 2" evidence="5">
    <location>
        <begin position="20"/>
        <end position="82"/>
    </location>
</feature>
<dbReference type="SUPFAM" id="SSF88946">
    <property type="entry name" value="Sigma2 domain of RNA polymerase sigma factors"/>
    <property type="match status" value="1"/>
</dbReference>
<dbReference type="Gene3D" id="1.10.1740.10">
    <property type="match status" value="1"/>
</dbReference>
<dbReference type="InterPro" id="IPR013249">
    <property type="entry name" value="RNA_pol_sigma70_r4_t2"/>
</dbReference>
<dbReference type="GO" id="GO:0006352">
    <property type="term" value="P:DNA-templated transcription initiation"/>
    <property type="evidence" value="ECO:0007669"/>
    <property type="project" value="InterPro"/>
</dbReference>
<dbReference type="Pfam" id="PF04542">
    <property type="entry name" value="Sigma70_r2"/>
    <property type="match status" value="1"/>
</dbReference>
<evidence type="ECO:0000313" key="7">
    <source>
        <dbReference type="EMBL" id="QGU94875.1"/>
    </source>
</evidence>
<evidence type="ECO:0000256" key="2">
    <source>
        <dbReference type="ARBA" id="ARBA00023015"/>
    </source>
</evidence>
<evidence type="ECO:0000256" key="3">
    <source>
        <dbReference type="ARBA" id="ARBA00023082"/>
    </source>
</evidence>
<dbReference type="PANTHER" id="PTHR43133:SF51">
    <property type="entry name" value="RNA POLYMERASE SIGMA FACTOR"/>
    <property type="match status" value="1"/>
</dbReference>
<dbReference type="InterPro" id="IPR013324">
    <property type="entry name" value="RNA_pol_sigma_r3/r4-like"/>
</dbReference>
<keyword evidence="8" id="KW-1185">Reference proteome</keyword>
<reference evidence="7 8" key="1">
    <citation type="submission" date="2019-12" db="EMBL/GenBank/DDBJ databases">
        <title>Genome sequenceing of Clostridium bovifaecis.</title>
        <authorList>
            <person name="Yao Y."/>
        </authorList>
    </citation>
    <scope>NUCLEOTIDE SEQUENCE [LARGE SCALE GENOMIC DNA]</scope>
    <source>
        <strain evidence="7 8">BXX</strain>
    </source>
</reference>
<protein>
    <submittedName>
        <fullName evidence="7">Sigma-70 family RNA polymerase sigma factor</fullName>
    </submittedName>
</protein>
<keyword evidence="3" id="KW-0731">Sigma factor</keyword>
<dbReference type="CDD" id="cd06171">
    <property type="entry name" value="Sigma70_r4"/>
    <property type="match status" value="1"/>
</dbReference>
<keyword evidence="2" id="KW-0805">Transcription regulation</keyword>
<dbReference type="InterPro" id="IPR007627">
    <property type="entry name" value="RNA_pol_sigma70_r2"/>
</dbReference>
<dbReference type="InterPro" id="IPR014284">
    <property type="entry name" value="RNA_pol_sigma-70_dom"/>
</dbReference>
<name>A0A6I6FAT4_9CLOT</name>
<dbReference type="AlphaFoldDB" id="A0A6I6FAT4"/>
<gene>
    <name evidence="7" type="ORF">GOM49_06965</name>
</gene>
<dbReference type="PANTHER" id="PTHR43133">
    <property type="entry name" value="RNA POLYMERASE ECF-TYPE SIGMA FACTO"/>
    <property type="match status" value="1"/>
</dbReference>
<accession>A0A6I6FAT4</accession>
<feature type="domain" description="RNA polymerase sigma factor 70 region 4 type 2" evidence="6">
    <location>
        <begin position="113"/>
        <end position="165"/>
    </location>
</feature>
<evidence type="ECO:0000313" key="8">
    <source>
        <dbReference type="Proteomes" id="UP000422764"/>
    </source>
</evidence>